<feature type="signal peptide" evidence="12">
    <location>
        <begin position="1"/>
        <end position="15"/>
    </location>
</feature>
<dbReference type="SMART" id="SM00235">
    <property type="entry name" value="ZnMc"/>
    <property type="match status" value="1"/>
</dbReference>
<dbReference type="Proteomes" id="UP001328107">
    <property type="component" value="Unassembled WGS sequence"/>
</dbReference>
<dbReference type="SUPFAM" id="SSF55486">
    <property type="entry name" value="Metalloproteases ('zincins'), catalytic domain"/>
    <property type="match status" value="1"/>
</dbReference>
<dbReference type="PANTHER" id="PTHR10127">
    <property type="entry name" value="DISCOIDIN, CUB, EGF, LAMININ , AND ZINC METALLOPROTEASE DOMAIN CONTAINING"/>
    <property type="match status" value="1"/>
</dbReference>
<keyword evidence="5 10" id="KW-0862">Zinc</keyword>
<dbReference type="InterPro" id="IPR006026">
    <property type="entry name" value="Peptidase_Metallo"/>
</dbReference>
<feature type="binding site" evidence="10">
    <location>
        <position position="217"/>
    </location>
    <ligand>
        <name>Zn(2+)</name>
        <dbReference type="ChEBI" id="CHEBI:29105"/>
        <note>catalytic</note>
    </ligand>
</feature>
<feature type="binding site" evidence="10">
    <location>
        <position position="227"/>
    </location>
    <ligand>
        <name>Zn(2+)</name>
        <dbReference type="ChEBI" id="CHEBI:29105"/>
        <note>catalytic</note>
    </ligand>
</feature>
<accession>A0AAN5DBB1</accession>
<comment type="cofactor">
    <cofactor evidence="10 11">
        <name>Zn(2+)</name>
        <dbReference type="ChEBI" id="CHEBI:29105"/>
    </cofactor>
    <text evidence="10 11">Binds 1 zinc ion per subunit.</text>
</comment>
<dbReference type="Gene3D" id="3.40.390.10">
    <property type="entry name" value="Collagenase (Catalytic Domain)"/>
    <property type="match status" value="1"/>
</dbReference>
<keyword evidence="3 10" id="KW-0479">Metal-binding</keyword>
<keyword evidence="4 12" id="KW-0732">Signal</keyword>
<dbReference type="PIRSF" id="PIRSF036365">
    <property type="entry name" value="Astacin_nematoda"/>
    <property type="match status" value="1"/>
</dbReference>
<dbReference type="AlphaFoldDB" id="A0AAN5DBB1"/>
<sequence length="477" mass="53425">MFSLLFLALVGSAIAGPVDFEEDLKHNVDLERLQKDLKALDERLQNSADVDAEIELLKAAYSKTVLESPAPLNGSIIKDEDINEINEKDGEEKDLFEGDVLLTNEQLALIETLHKSNRSRRQALKDAGYSWGTVKPVIPYSYSAGYPKSTRGPTITDAMKFWEKNTCVRFKEVTSGYRVEVRESAGCSSYVGKINDRKGTQALNLGEGCMSVGTICHELSHTFGFFHVQSRFDRDSYVDIDFNNILTDDKHNFDLEGEDKTLLRDIPYEFGSNMHYYHKDFAKDESRPAIYAKPAYKVYQEGMMGRVPTFYDILGVNKHFNCAANCKSSVSCSNGGVQDVNNCSKCLCPFGWAGDKCDQRPAGTKKMLVTLETQTKRIHLPAGTKSTQYKIDYYLLQAPPGKKVQMTPEVLGTRWSNSCDPMGLEVKFLKDARPSGIQVCDWRVQQPTITSETNEMLVAAYSLGDQFAAEITFKAVN</sequence>
<dbReference type="GO" id="GO:0005576">
    <property type="term" value="C:extracellular region"/>
    <property type="evidence" value="ECO:0007669"/>
    <property type="project" value="UniProtKB-SubCell"/>
</dbReference>
<dbReference type="InterPro" id="IPR017050">
    <property type="entry name" value="Metallopeptidase_nem"/>
</dbReference>
<dbReference type="InterPro" id="IPR024079">
    <property type="entry name" value="MetalloPept_cat_dom_sf"/>
</dbReference>
<keyword evidence="6 10" id="KW-0482">Metalloprotease</keyword>
<keyword evidence="8" id="KW-0325">Glycoprotein</keyword>
<evidence type="ECO:0000256" key="3">
    <source>
        <dbReference type="ARBA" id="ARBA00022723"/>
    </source>
</evidence>
<evidence type="ECO:0000256" key="12">
    <source>
        <dbReference type="SAM" id="SignalP"/>
    </source>
</evidence>
<feature type="disulfide bond" evidence="10">
    <location>
        <begin position="187"/>
        <end position="209"/>
    </location>
</feature>
<dbReference type="InterPro" id="IPR001506">
    <property type="entry name" value="Peptidase_M12A"/>
</dbReference>
<dbReference type="Pfam" id="PF01400">
    <property type="entry name" value="Astacin"/>
    <property type="match status" value="1"/>
</dbReference>
<dbReference type="PANTHER" id="PTHR10127:SF793">
    <property type="entry name" value="ZINC METALLOPROTEINASE NAS-31"/>
    <property type="match status" value="1"/>
</dbReference>
<dbReference type="CDD" id="cd04280">
    <property type="entry name" value="ZnMc_astacin_like"/>
    <property type="match status" value="1"/>
</dbReference>
<evidence type="ECO:0000256" key="2">
    <source>
        <dbReference type="ARBA" id="ARBA00022525"/>
    </source>
</evidence>
<keyword evidence="15" id="KW-1185">Reference proteome</keyword>
<comment type="caution">
    <text evidence="10">Lacks conserved residue(s) required for the propagation of feature annotation.</text>
</comment>
<name>A0AAN5DBB1_9BILA</name>
<evidence type="ECO:0000259" key="13">
    <source>
        <dbReference type="PROSITE" id="PS51864"/>
    </source>
</evidence>
<keyword evidence="10 11" id="KW-0378">Hydrolase</keyword>
<evidence type="ECO:0000256" key="9">
    <source>
        <dbReference type="PIRNR" id="PIRNR036365"/>
    </source>
</evidence>
<dbReference type="GO" id="GO:0008270">
    <property type="term" value="F:zinc ion binding"/>
    <property type="evidence" value="ECO:0007669"/>
    <property type="project" value="UniProtKB-UniRule"/>
</dbReference>
<keyword evidence="10 11" id="KW-0645">Protease</keyword>
<evidence type="ECO:0000256" key="11">
    <source>
        <dbReference type="RuleBase" id="RU361183"/>
    </source>
</evidence>
<dbReference type="PROSITE" id="PS01186">
    <property type="entry name" value="EGF_2"/>
    <property type="match status" value="1"/>
</dbReference>
<dbReference type="GO" id="GO:0018996">
    <property type="term" value="P:molting cycle, collagen and cuticulin-based cuticle"/>
    <property type="evidence" value="ECO:0007669"/>
    <property type="project" value="InterPro"/>
</dbReference>
<reference evidence="15" key="1">
    <citation type="submission" date="2022-10" db="EMBL/GenBank/DDBJ databases">
        <title>Genome assembly of Pristionchus species.</title>
        <authorList>
            <person name="Yoshida K."/>
            <person name="Sommer R.J."/>
        </authorList>
    </citation>
    <scope>NUCLEOTIDE SEQUENCE [LARGE SCALE GENOMIC DNA]</scope>
    <source>
        <strain evidence="15">RS5460</strain>
    </source>
</reference>
<evidence type="ECO:0000256" key="8">
    <source>
        <dbReference type="ARBA" id="ARBA00023180"/>
    </source>
</evidence>
<evidence type="ECO:0000256" key="4">
    <source>
        <dbReference type="ARBA" id="ARBA00022729"/>
    </source>
</evidence>
<evidence type="ECO:0000313" key="14">
    <source>
        <dbReference type="EMBL" id="GMR60408.1"/>
    </source>
</evidence>
<evidence type="ECO:0000256" key="1">
    <source>
        <dbReference type="ARBA" id="ARBA00004613"/>
    </source>
</evidence>
<evidence type="ECO:0000256" key="7">
    <source>
        <dbReference type="ARBA" id="ARBA00023157"/>
    </source>
</evidence>
<evidence type="ECO:0000256" key="6">
    <source>
        <dbReference type="ARBA" id="ARBA00023049"/>
    </source>
</evidence>
<feature type="disulfide bond" evidence="10">
    <location>
        <begin position="167"/>
        <end position="322"/>
    </location>
</feature>
<keyword evidence="2 9" id="KW-0964">Secreted</keyword>
<evidence type="ECO:0000313" key="15">
    <source>
        <dbReference type="Proteomes" id="UP001328107"/>
    </source>
</evidence>
<feature type="active site" evidence="10">
    <location>
        <position position="218"/>
    </location>
</feature>
<keyword evidence="7 10" id="KW-1015">Disulfide bond</keyword>
<comment type="caution">
    <text evidence="14">The sequence shown here is derived from an EMBL/GenBank/DDBJ whole genome shotgun (WGS) entry which is preliminary data.</text>
</comment>
<dbReference type="GO" id="GO:0006508">
    <property type="term" value="P:proteolysis"/>
    <property type="evidence" value="ECO:0007669"/>
    <property type="project" value="UniProtKB-KW"/>
</dbReference>
<organism evidence="14 15">
    <name type="scientific">Pristionchus mayeri</name>
    <dbReference type="NCBI Taxonomy" id="1317129"/>
    <lineage>
        <taxon>Eukaryota</taxon>
        <taxon>Metazoa</taxon>
        <taxon>Ecdysozoa</taxon>
        <taxon>Nematoda</taxon>
        <taxon>Chromadorea</taxon>
        <taxon>Rhabditida</taxon>
        <taxon>Rhabditina</taxon>
        <taxon>Diplogasteromorpha</taxon>
        <taxon>Diplogasteroidea</taxon>
        <taxon>Neodiplogasteridae</taxon>
        <taxon>Pristionchus</taxon>
    </lineage>
</organism>
<feature type="domain" description="Peptidase M12A" evidence="13">
    <location>
        <begin position="122"/>
        <end position="323"/>
    </location>
</feature>
<dbReference type="PRINTS" id="PR00480">
    <property type="entry name" value="ASTACIN"/>
</dbReference>
<gene>
    <name evidence="14" type="ORF">PMAYCL1PPCAC_30603</name>
</gene>
<proteinExistence type="predicted"/>
<feature type="binding site" evidence="10">
    <location>
        <position position="221"/>
    </location>
    <ligand>
        <name>Zn(2+)</name>
        <dbReference type="ChEBI" id="CHEBI:29105"/>
        <note>catalytic</note>
    </ligand>
</feature>
<dbReference type="EMBL" id="BTRK01000006">
    <property type="protein sequence ID" value="GMR60408.1"/>
    <property type="molecule type" value="Genomic_DNA"/>
</dbReference>
<dbReference type="GO" id="GO:0004222">
    <property type="term" value="F:metalloendopeptidase activity"/>
    <property type="evidence" value="ECO:0007669"/>
    <property type="project" value="UniProtKB-UniRule"/>
</dbReference>
<evidence type="ECO:0000256" key="10">
    <source>
        <dbReference type="PROSITE-ProRule" id="PRU01211"/>
    </source>
</evidence>
<evidence type="ECO:0000256" key="5">
    <source>
        <dbReference type="ARBA" id="ARBA00022833"/>
    </source>
</evidence>
<comment type="subcellular location">
    <subcellularLocation>
        <location evidence="1 9">Secreted</location>
    </subcellularLocation>
</comment>
<protein>
    <recommendedName>
        <fullName evidence="9">Zinc metalloproteinase</fullName>
    </recommendedName>
</protein>
<dbReference type="InterPro" id="IPR000742">
    <property type="entry name" value="EGF"/>
</dbReference>
<dbReference type="InterPro" id="IPR034035">
    <property type="entry name" value="Astacin-like_dom"/>
</dbReference>
<dbReference type="PROSITE" id="PS00022">
    <property type="entry name" value="EGF_1"/>
    <property type="match status" value="1"/>
</dbReference>
<feature type="chain" id="PRO_5043015405" description="Zinc metalloproteinase" evidence="12">
    <location>
        <begin position="16"/>
        <end position="477"/>
    </location>
</feature>
<dbReference type="PROSITE" id="PS51864">
    <property type="entry name" value="ASTACIN"/>
    <property type="match status" value="1"/>
</dbReference>